<proteinExistence type="predicted"/>
<keyword evidence="4" id="KW-1185">Reference proteome</keyword>
<accession>A0A9X0A2V2</accession>
<dbReference type="Proteomes" id="UP001163046">
    <property type="component" value="Unassembled WGS sequence"/>
</dbReference>
<evidence type="ECO:0000313" key="3">
    <source>
        <dbReference type="EMBL" id="KAJ7392372.1"/>
    </source>
</evidence>
<evidence type="ECO:0000256" key="1">
    <source>
        <dbReference type="SAM" id="MobiDB-lite"/>
    </source>
</evidence>
<sequence length="210" mass="24358">MRFFPSMVLLISFATFQLACGDENTVDSNHADVAVYGWKKQGEEITDLERENDEEQDDGAKYRWLAPELFDELNKRHHAHGGEPGEIKKKPKKNKKNKDKKKKKSNKEKKLAARRKSLLKGMLPTETIWFDPLGCYKDKGVKAWKDPTIRSIRILYRNMRKKINWGWPDYLEVIMACAHSAQAMGYQCFGIQFYGECWGADNACDTYARL</sequence>
<feature type="chain" id="PRO_5040868362" evidence="2">
    <location>
        <begin position="22"/>
        <end position="210"/>
    </location>
</feature>
<feature type="signal peptide" evidence="2">
    <location>
        <begin position="1"/>
        <end position="21"/>
    </location>
</feature>
<keyword evidence="2" id="KW-0732">Signal</keyword>
<evidence type="ECO:0000256" key="2">
    <source>
        <dbReference type="SAM" id="SignalP"/>
    </source>
</evidence>
<reference evidence="3" key="1">
    <citation type="submission" date="2023-01" db="EMBL/GenBank/DDBJ databases">
        <title>Genome assembly of the deep-sea coral Lophelia pertusa.</title>
        <authorList>
            <person name="Herrera S."/>
            <person name="Cordes E."/>
        </authorList>
    </citation>
    <scope>NUCLEOTIDE SEQUENCE</scope>
    <source>
        <strain evidence="3">USNM1676648</strain>
        <tissue evidence="3">Polyp</tissue>
    </source>
</reference>
<name>A0A9X0A2V2_9CNID</name>
<feature type="region of interest" description="Disordered" evidence="1">
    <location>
        <begin position="76"/>
        <end position="110"/>
    </location>
</feature>
<gene>
    <name evidence="3" type="ORF">OS493_012032</name>
</gene>
<evidence type="ECO:0000313" key="4">
    <source>
        <dbReference type="Proteomes" id="UP001163046"/>
    </source>
</evidence>
<dbReference type="AlphaFoldDB" id="A0A9X0A2V2"/>
<feature type="compositionally biased region" description="Basic residues" evidence="1">
    <location>
        <begin position="89"/>
        <end position="110"/>
    </location>
</feature>
<organism evidence="3 4">
    <name type="scientific">Desmophyllum pertusum</name>
    <dbReference type="NCBI Taxonomy" id="174260"/>
    <lineage>
        <taxon>Eukaryota</taxon>
        <taxon>Metazoa</taxon>
        <taxon>Cnidaria</taxon>
        <taxon>Anthozoa</taxon>
        <taxon>Hexacorallia</taxon>
        <taxon>Scleractinia</taxon>
        <taxon>Caryophylliina</taxon>
        <taxon>Caryophylliidae</taxon>
        <taxon>Desmophyllum</taxon>
    </lineage>
</organism>
<protein>
    <submittedName>
        <fullName evidence="3">Uncharacterized protein</fullName>
    </submittedName>
</protein>
<comment type="caution">
    <text evidence="3">The sequence shown here is derived from an EMBL/GenBank/DDBJ whole genome shotgun (WGS) entry which is preliminary data.</text>
</comment>
<dbReference type="EMBL" id="MU825401">
    <property type="protein sequence ID" value="KAJ7392372.1"/>
    <property type="molecule type" value="Genomic_DNA"/>
</dbReference>